<reference evidence="3 4" key="1">
    <citation type="journal article" date="2018" name="Sci. Data">
        <title>The draft genome sequence of cork oak.</title>
        <authorList>
            <person name="Ramos A.M."/>
            <person name="Usie A."/>
            <person name="Barbosa P."/>
            <person name="Barros P.M."/>
            <person name="Capote T."/>
            <person name="Chaves I."/>
            <person name="Simoes F."/>
            <person name="Abreu I."/>
            <person name="Carrasquinho I."/>
            <person name="Faro C."/>
            <person name="Guimaraes J.B."/>
            <person name="Mendonca D."/>
            <person name="Nobrega F."/>
            <person name="Rodrigues L."/>
            <person name="Saibo N.J.M."/>
            <person name="Varela M.C."/>
            <person name="Egas C."/>
            <person name="Matos J."/>
            <person name="Miguel C.M."/>
            <person name="Oliveira M.M."/>
            <person name="Ricardo C.P."/>
            <person name="Goncalves S."/>
        </authorList>
    </citation>
    <scope>NUCLEOTIDE SEQUENCE [LARGE SCALE GENOMIC DNA]</scope>
    <source>
        <strain evidence="4">cv. HL8</strain>
    </source>
</reference>
<feature type="region of interest" description="Disordered" evidence="1">
    <location>
        <begin position="35"/>
        <end position="57"/>
    </location>
</feature>
<dbReference type="Proteomes" id="UP000237347">
    <property type="component" value="Unassembled WGS sequence"/>
</dbReference>
<evidence type="ECO:0000313" key="4">
    <source>
        <dbReference type="Proteomes" id="UP000237347"/>
    </source>
</evidence>
<protein>
    <recommendedName>
        <fullName evidence="2">DUF630 domain-containing protein</fullName>
    </recommendedName>
</protein>
<name>A0AAW0L6X1_QUESU</name>
<dbReference type="PANTHER" id="PTHR21450:SF59">
    <property type="entry name" value="PROTEIN, PUTATIVE_ 48652-45869-RELATED"/>
    <property type="match status" value="1"/>
</dbReference>
<proteinExistence type="predicted"/>
<keyword evidence="4" id="KW-1185">Reference proteome</keyword>
<evidence type="ECO:0000259" key="2">
    <source>
        <dbReference type="Pfam" id="PF04783"/>
    </source>
</evidence>
<dbReference type="InterPro" id="IPR006868">
    <property type="entry name" value="DUF630"/>
</dbReference>
<organism evidence="3 4">
    <name type="scientific">Quercus suber</name>
    <name type="common">Cork oak</name>
    <dbReference type="NCBI Taxonomy" id="58331"/>
    <lineage>
        <taxon>Eukaryota</taxon>
        <taxon>Viridiplantae</taxon>
        <taxon>Streptophyta</taxon>
        <taxon>Embryophyta</taxon>
        <taxon>Tracheophyta</taxon>
        <taxon>Spermatophyta</taxon>
        <taxon>Magnoliopsida</taxon>
        <taxon>eudicotyledons</taxon>
        <taxon>Gunneridae</taxon>
        <taxon>Pentapetalae</taxon>
        <taxon>rosids</taxon>
        <taxon>fabids</taxon>
        <taxon>Fagales</taxon>
        <taxon>Fagaceae</taxon>
        <taxon>Quercus</taxon>
    </lineage>
</organism>
<evidence type="ECO:0000313" key="3">
    <source>
        <dbReference type="EMBL" id="KAK7847329.1"/>
    </source>
</evidence>
<evidence type="ECO:0000256" key="1">
    <source>
        <dbReference type="SAM" id="MobiDB-lite"/>
    </source>
</evidence>
<feature type="domain" description="DUF630" evidence="2">
    <location>
        <begin position="1"/>
        <end position="36"/>
    </location>
</feature>
<dbReference type="Pfam" id="PF04783">
    <property type="entry name" value="DUF630"/>
    <property type="match status" value="1"/>
</dbReference>
<sequence>MKEVVSARNAFAAAHSSYATYLKNTGAALSDYAHSEFSHHHHHSHSAPSLSIASPPHPPPLTGVVGLLRFGA</sequence>
<accession>A0AAW0L6X1</accession>
<dbReference type="AlphaFoldDB" id="A0AAW0L6X1"/>
<gene>
    <name evidence="3" type="ORF">CFP56_006777</name>
</gene>
<dbReference type="PANTHER" id="PTHR21450">
    <property type="entry name" value="PROTEIN ALTERED PHOSPHATE STARVATION RESPONSE 1"/>
    <property type="match status" value="1"/>
</dbReference>
<dbReference type="EMBL" id="PKMF04000143">
    <property type="protein sequence ID" value="KAK7847329.1"/>
    <property type="molecule type" value="Genomic_DNA"/>
</dbReference>
<comment type="caution">
    <text evidence="3">The sequence shown here is derived from an EMBL/GenBank/DDBJ whole genome shotgun (WGS) entry which is preliminary data.</text>
</comment>